<dbReference type="Proteomes" id="UP000266720">
    <property type="component" value="Chromosome"/>
</dbReference>
<sequence length="92" mass="10205">MRGVIATLVAFIVLYTLAYTYPSLKTNTFATLKEERNLETIAAWIMFRTSCNDVDSYLEAVNASTPLPNAPTGAILLWCNDTPVVRGFSWSP</sequence>
<accession>A0A3G1A570</accession>
<reference evidence="2" key="1">
    <citation type="book" date="2010" name="EXTREMOPHILES" publisher="0:0-0">
        <title>Complete genome sequences of ten hyperthermophilic archaea reveal their metabolic capabilities and possible ecological roles.</title>
        <editorList>
            <person name="?"/>
        </editorList>
        <authorList>
            <person name="Ravin N.V."/>
            <person name="Mardanov A.V."/>
            <person name="Bonch-Osmolovskaya E.A."/>
            <person name="Skryabin K.G."/>
        </authorList>
    </citation>
    <scope>NUCLEOTIDE SEQUENCE [LARGE SCALE GENOMIC DNA]</scope>
    <source>
        <strain evidence="2">1505</strain>
    </source>
</reference>
<dbReference type="EMBL" id="CP007493">
    <property type="protein sequence ID" value="AJB41088.1"/>
    <property type="molecule type" value="Genomic_DNA"/>
</dbReference>
<dbReference type="AlphaFoldDB" id="A0A3G1A570"/>
<evidence type="ECO:0000313" key="1">
    <source>
        <dbReference type="EMBL" id="AJB41088.1"/>
    </source>
</evidence>
<dbReference type="STRING" id="697581.TCARB_0010"/>
<dbReference type="GeneID" id="25405482"/>
<proteinExistence type="predicted"/>
<dbReference type="RefSeq" id="WP_052886358.1">
    <property type="nucleotide sequence ID" value="NZ_CP007493.1"/>
</dbReference>
<organism evidence="1 2">
    <name type="scientific">Thermofilum adornatum 1505</name>
    <dbReference type="NCBI Taxonomy" id="697581"/>
    <lineage>
        <taxon>Archaea</taxon>
        <taxon>Thermoproteota</taxon>
        <taxon>Thermoprotei</taxon>
        <taxon>Thermofilales</taxon>
        <taxon>Thermofilaceae</taxon>
        <taxon>Thermofilum</taxon>
    </lineage>
</organism>
<dbReference type="KEGG" id="tcb:TCARB_0010"/>
<evidence type="ECO:0000313" key="2">
    <source>
        <dbReference type="Proteomes" id="UP000266720"/>
    </source>
</evidence>
<name>A0A3G1A570_9CREN</name>
<protein>
    <submittedName>
        <fullName evidence="1">Uncharacterized protein</fullName>
    </submittedName>
</protein>
<gene>
    <name evidence="1" type="ORF">TCARB_0010</name>
</gene>